<name>A0ABP1PLE2_9HEXA</name>
<feature type="region of interest" description="Disordered" evidence="2">
    <location>
        <begin position="20"/>
        <end position="87"/>
    </location>
</feature>
<keyword evidence="1" id="KW-0175">Coiled coil</keyword>
<feature type="compositionally biased region" description="Low complexity" evidence="2">
    <location>
        <begin position="77"/>
        <end position="87"/>
    </location>
</feature>
<reference evidence="3 4" key="1">
    <citation type="submission" date="2024-08" db="EMBL/GenBank/DDBJ databases">
        <authorList>
            <person name="Cucini C."/>
            <person name="Frati F."/>
        </authorList>
    </citation>
    <scope>NUCLEOTIDE SEQUENCE [LARGE SCALE GENOMIC DNA]</scope>
</reference>
<keyword evidence="4" id="KW-1185">Reference proteome</keyword>
<feature type="coiled-coil region" evidence="1">
    <location>
        <begin position="144"/>
        <end position="171"/>
    </location>
</feature>
<dbReference type="EMBL" id="CAXLJM020000004">
    <property type="protein sequence ID" value="CAL8070589.1"/>
    <property type="molecule type" value="Genomic_DNA"/>
</dbReference>
<comment type="caution">
    <text evidence="3">The sequence shown here is derived from an EMBL/GenBank/DDBJ whole genome shotgun (WGS) entry which is preliminary data.</text>
</comment>
<dbReference type="Proteomes" id="UP001642540">
    <property type="component" value="Unassembled WGS sequence"/>
</dbReference>
<evidence type="ECO:0000256" key="1">
    <source>
        <dbReference type="SAM" id="Coils"/>
    </source>
</evidence>
<proteinExistence type="predicted"/>
<feature type="coiled-coil region" evidence="1">
    <location>
        <begin position="218"/>
        <end position="287"/>
    </location>
</feature>
<evidence type="ECO:0000313" key="4">
    <source>
        <dbReference type="Proteomes" id="UP001642540"/>
    </source>
</evidence>
<evidence type="ECO:0000313" key="3">
    <source>
        <dbReference type="EMBL" id="CAL8070589.1"/>
    </source>
</evidence>
<organism evidence="3 4">
    <name type="scientific">Orchesella dallaii</name>
    <dbReference type="NCBI Taxonomy" id="48710"/>
    <lineage>
        <taxon>Eukaryota</taxon>
        <taxon>Metazoa</taxon>
        <taxon>Ecdysozoa</taxon>
        <taxon>Arthropoda</taxon>
        <taxon>Hexapoda</taxon>
        <taxon>Collembola</taxon>
        <taxon>Entomobryomorpha</taxon>
        <taxon>Entomobryoidea</taxon>
        <taxon>Orchesellidae</taxon>
        <taxon>Orchesellinae</taxon>
        <taxon>Orchesella</taxon>
    </lineage>
</organism>
<accession>A0ABP1PLE2</accession>
<gene>
    <name evidence="3" type="ORF">ODALV1_LOCUS1320</name>
</gene>
<evidence type="ECO:0000256" key="2">
    <source>
        <dbReference type="SAM" id="MobiDB-lite"/>
    </source>
</evidence>
<sequence>MNPPPGSSVTISRTLLLKQTTIFHRSADAGTAKPPNPPPDTDWEAPSPPKYAGAPAPPTDFGAPAPLTNGAPPPVAGPSSTSSSSTESVVVLYDAAAAASADTSGAEALKALDKMKESTLSLNSEKGDILQTIERHSPAIKELSDASMKEIDEFTKNKEEMRNEYDEEKAKLWEKGANEKGEIGELLRIIDELAAAKRQDDVGMTDITAKLDKSLPLITKQSSALKQGSKKLDELQEELEFKRDQDKVEQRKIDMMSRTILEAKRQNERQQDKLREYREDIHKFQKTCGKVLIQVEEFKHEWSVEAEIEKRSKRAKS</sequence>
<protein>
    <submittedName>
        <fullName evidence="3">Uncharacterized protein</fullName>
    </submittedName>
</protein>